<evidence type="ECO:0000256" key="5">
    <source>
        <dbReference type="ARBA" id="ARBA00023136"/>
    </source>
</evidence>
<dbReference type="AlphaFoldDB" id="A0A495WI82"/>
<evidence type="ECO:0000256" key="3">
    <source>
        <dbReference type="ARBA" id="ARBA00022692"/>
    </source>
</evidence>
<dbReference type="InterPro" id="IPR051449">
    <property type="entry name" value="ABC-2_transporter_component"/>
</dbReference>
<sequence length="394" mass="44303">MSTRSEKGSFFSVFEREIARMTSRRLYFGVCIVLPLFCVFFMATIFGSGQMENLPIGIVDLDQTATSRNISRTIETVPTFNVIAHYTDDISARTATQQKKIYGYLVIPENFEENVLSGKTTTLSYYYHYALLSVGSEIQGAFETVLQPLAITPIINEATALGISENQIEDFLVPVNEQGHPLYNPDLDYSVYLSNPFFFILFQVIILLVTVYTIGSEIKFRTADEWLKCADMNIFTAITGKLLPYTILFIIIGIFSNYIMFGVMQIPFSCGFTPLNLTTILFVIATQALAVFLFSLFPAISIIISIVSMVGSLGATLSGVTFPAPFMFPAVYYASFLFPVRHFVEINQNLLYGDYGFAYTWQNISALFLFILPAILILPHLKKAILSHKYENIK</sequence>
<evidence type="ECO:0000259" key="7">
    <source>
        <dbReference type="Pfam" id="PF12698"/>
    </source>
</evidence>
<dbReference type="GeneID" id="92927444"/>
<dbReference type="InterPro" id="IPR013525">
    <property type="entry name" value="ABC2_TM"/>
</dbReference>
<evidence type="ECO:0000256" key="1">
    <source>
        <dbReference type="ARBA" id="ARBA00004651"/>
    </source>
</evidence>
<name>A0A495WI82_9BACT</name>
<feature type="transmembrane region" description="Helical" evidence="6">
    <location>
        <begin position="26"/>
        <end position="46"/>
    </location>
</feature>
<keyword evidence="4 6" id="KW-1133">Transmembrane helix</keyword>
<dbReference type="Gene3D" id="3.40.1710.10">
    <property type="entry name" value="abc type-2 transporter like domain"/>
    <property type="match status" value="1"/>
</dbReference>
<keyword evidence="2" id="KW-1003">Cell membrane</keyword>
<feature type="transmembrane region" description="Helical" evidence="6">
    <location>
        <begin position="280"/>
        <end position="307"/>
    </location>
</feature>
<keyword evidence="5 6" id="KW-0472">Membrane</keyword>
<dbReference type="GO" id="GO:0140359">
    <property type="term" value="F:ABC-type transporter activity"/>
    <property type="evidence" value="ECO:0007669"/>
    <property type="project" value="InterPro"/>
</dbReference>
<dbReference type="GO" id="GO:0005886">
    <property type="term" value="C:plasma membrane"/>
    <property type="evidence" value="ECO:0007669"/>
    <property type="project" value="UniProtKB-SubCell"/>
</dbReference>
<organism evidence="8 9">
    <name type="scientific">Coprobacter fastidiosus NSB1 = JCM 33896</name>
    <dbReference type="NCBI Taxonomy" id="1349822"/>
    <lineage>
        <taxon>Bacteria</taxon>
        <taxon>Pseudomonadati</taxon>
        <taxon>Bacteroidota</taxon>
        <taxon>Bacteroidia</taxon>
        <taxon>Bacteroidales</taxon>
        <taxon>Barnesiellaceae</taxon>
        <taxon>Coprobacter</taxon>
    </lineage>
</organism>
<gene>
    <name evidence="8" type="ORF">BC742_0288</name>
</gene>
<dbReference type="EMBL" id="RBXN01000001">
    <property type="protein sequence ID" value="RKT61246.1"/>
    <property type="molecule type" value="Genomic_DNA"/>
</dbReference>
<keyword evidence="3 6" id="KW-0812">Transmembrane</keyword>
<dbReference type="PANTHER" id="PTHR30294">
    <property type="entry name" value="MEMBRANE COMPONENT OF ABC TRANSPORTER YHHJ-RELATED"/>
    <property type="match status" value="1"/>
</dbReference>
<comment type="caution">
    <text evidence="8">The sequence shown here is derived from an EMBL/GenBank/DDBJ whole genome shotgun (WGS) entry which is preliminary data.</text>
</comment>
<feature type="domain" description="ABC-2 type transporter transmembrane" evidence="7">
    <location>
        <begin position="31"/>
        <end position="374"/>
    </location>
</feature>
<dbReference type="PANTHER" id="PTHR30294:SF47">
    <property type="entry name" value="INNER MEMBRANE TRANSPORT PERMEASE YHHJ"/>
    <property type="match status" value="1"/>
</dbReference>
<accession>A0A495WI82</accession>
<dbReference type="Proteomes" id="UP000269493">
    <property type="component" value="Unassembled WGS sequence"/>
</dbReference>
<protein>
    <submittedName>
        <fullName evidence="8">ABC-2 type transport system permease protein</fullName>
    </submittedName>
</protein>
<reference evidence="8 9" key="1">
    <citation type="submission" date="2018-10" db="EMBL/GenBank/DDBJ databases">
        <title>Genomic Encyclopedia of Archaeal and Bacterial Type Strains, Phase II (KMG-II): from individual species to whole genera.</title>
        <authorList>
            <person name="Goeker M."/>
        </authorList>
    </citation>
    <scope>NUCLEOTIDE SEQUENCE [LARGE SCALE GENOMIC DNA]</scope>
    <source>
        <strain evidence="8 9">NSB1</strain>
    </source>
</reference>
<evidence type="ECO:0000256" key="2">
    <source>
        <dbReference type="ARBA" id="ARBA00022475"/>
    </source>
</evidence>
<evidence type="ECO:0000313" key="9">
    <source>
        <dbReference type="Proteomes" id="UP000269493"/>
    </source>
</evidence>
<evidence type="ECO:0000256" key="4">
    <source>
        <dbReference type="ARBA" id="ARBA00022989"/>
    </source>
</evidence>
<evidence type="ECO:0000256" key="6">
    <source>
        <dbReference type="SAM" id="Phobius"/>
    </source>
</evidence>
<evidence type="ECO:0000313" key="8">
    <source>
        <dbReference type="EMBL" id="RKT61246.1"/>
    </source>
</evidence>
<proteinExistence type="predicted"/>
<feature type="transmembrane region" description="Helical" evidence="6">
    <location>
        <begin position="242"/>
        <end position="260"/>
    </location>
</feature>
<dbReference type="Pfam" id="PF12698">
    <property type="entry name" value="ABC2_membrane_3"/>
    <property type="match status" value="1"/>
</dbReference>
<comment type="subcellular location">
    <subcellularLocation>
        <location evidence="1">Cell membrane</location>
        <topology evidence="1">Multi-pass membrane protein</topology>
    </subcellularLocation>
</comment>
<dbReference type="RefSeq" id="WP_022389727.1">
    <property type="nucleotide sequence ID" value="NZ_KI440778.1"/>
</dbReference>
<keyword evidence="9" id="KW-1185">Reference proteome</keyword>
<feature type="transmembrane region" description="Helical" evidence="6">
    <location>
        <begin position="358"/>
        <end position="378"/>
    </location>
</feature>
<feature type="transmembrane region" description="Helical" evidence="6">
    <location>
        <begin position="197"/>
        <end position="215"/>
    </location>
</feature>